<accession>A0A5N5FMU2</accession>
<dbReference type="AlphaFoldDB" id="A0A5N5FMU2"/>
<proteinExistence type="predicted"/>
<dbReference type="Gene3D" id="1.10.10.10">
    <property type="entry name" value="Winged helix-like DNA-binding domain superfamily/Winged helix DNA-binding domain"/>
    <property type="match status" value="1"/>
</dbReference>
<sequence length="431" mass="49971">MGKDIVRKCGRVPLAVKTLGSQLYSKTDEREWKLIRDSAIWKLEREGAGHILPALRLSYNQLPTHLKQCLACCSILPKNYIEFNSRVLINDWMAHGILESREHGDMELEDVGELYFKELWQRSFFQNVKYYYFFYEFDMHDLIHDLVQSVAQGQSLIVDSAGTKGISENVRHLLFFESGQNVSTALQKLNKVRTVAVERCENIDESFLSTCISRFKYLRVLRLFNCLQSLNFYKCVNLEELPRNMRKLISLRWLELTTKQSSFPENGVGCLTSLRYLSIWKCSNLTCLPRDTSFLASLHTLIIGNCEQLDLVMENYQVIPLRLQKLWIQGVPRMTILPEWFQGATNTLQVLFIRDCGNFEALPEWLTSFTSLRILGLRSCPKLLSLPEEMHRLTALTQVTIINCPELERRCQRNTGGDWPKISHVPNVSFE</sequence>
<evidence type="ECO:0000256" key="2">
    <source>
        <dbReference type="ARBA" id="ARBA00022821"/>
    </source>
</evidence>
<evidence type="ECO:0000313" key="5">
    <source>
        <dbReference type="Proteomes" id="UP000327157"/>
    </source>
</evidence>
<dbReference type="InterPro" id="IPR032675">
    <property type="entry name" value="LRR_dom_sf"/>
</dbReference>
<dbReference type="PANTHER" id="PTHR36766:SF61">
    <property type="entry name" value="NB-ARC DOMAIN DISEASE RESISTANCE PROTEIN"/>
    <property type="match status" value="1"/>
</dbReference>
<dbReference type="SUPFAM" id="SSF52540">
    <property type="entry name" value="P-loop containing nucleoside triphosphate hydrolases"/>
    <property type="match status" value="1"/>
</dbReference>
<dbReference type="Pfam" id="PF23559">
    <property type="entry name" value="WHD_DRP"/>
    <property type="match status" value="1"/>
</dbReference>
<dbReference type="GO" id="GO:0006952">
    <property type="term" value="P:defense response"/>
    <property type="evidence" value="ECO:0007669"/>
    <property type="project" value="UniProtKB-KW"/>
</dbReference>
<keyword evidence="5" id="KW-1185">Reference proteome</keyword>
<gene>
    <name evidence="4" type="ORF">D8674_040783</name>
</gene>
<reference evidence="4 5" key="2">
    <citation type="submission" date="2019-11" db="EMBL/GenBank/DDBJ databases">
        <title>A de novo genome assembly of a pear dwarfing rootstock.</title>
        <authorList>
            <person name="Wang F."/>
            <person name="Wang J."/>
            <person name="Li S."/>
            <person name="Zhang Y."/>
            <person name="Fang M."/>
            <person name="Ma L."/>
            <person name="Zhao Y."/>
            <person name="Jiang S."/>
        </authorList>
    </citation>
    <scope>NUCLEOTIDE SEQUENCE [LARGE SCALE GENOMIC DNA]</scope>
    <source>
        <strain evidence="4">S2</strain>
        <tissue evidence="4">Leaf</tissue>
    </source>
</reference>
<dbReference type="PANTHER" id="PTHR36766">
    <property type="entry name" value="PLANT BROAD-SPECTRUM MILDEW RESISTANCE PROTEIN RPW8"/>
    <property type="match status" value="1"/>
</dbReference>
<protein>
    <submittedName>
        <fullName evidence="4">Disease resistance protein RGA1</fullName>
    </submittedName>
</protein>
<dbReference type="Proteomes" id="UP000327157">
    <property type="component" value="Unassembled WGS sequence"/>
</dbReference>
<keyword evidence="1" id="KW-0677">Repeat</keyword>
<dbReference type="InterPro" id="IPR036388">
    <property type="entry name" value="WH-like_DNA-bd_sf"/>
</dbReference>
<name>A0A5N5FMU2_9ROSA</name>
<organism evidence="4 5">
    <name type="scientific">Pyrus ussuriensis x Pyrus communis</name>
    <dbReference type="NCBI Taxonomy" id="2448454"/>
    <lineage>
        <taxon>Eukaryota</taxon>
        <taxon>Viridiplantae</taxon>
        <taxon>Streptophyta</taxon>
        <taxon>Embryophyta</taxon>
        <taxon>Tracheophyta</taxon>
        <taxon>Spermatophyta</taxon>
        <taxon>Magnoliopsida</taxon>
        <taxon>eudicotyledons</taxon>
        <taxon>Gunneridae</taxon>
        <taxon>Pentapetalae</taxon>
        <taxon>rosids</taxon>
        <taxon>fabids</taxon>
        <taxon>Rosales</taxon>
        <taxon>Rosaceae</taxon>
        <taxon>Amygdaloideae</taxon>
        <taxon>Maleae</taxon>
        <taxon>Pyrus</taxon>
    </lineage>
</organism>
<dbReference type="InterPro" id="IPR058922">
    <property type="entry name" value="WHD_DRP"/>
</dbReference>
<evidence type="ECO:0000259" key="3">
    <source>
        <dbReference type="Pfam" id="PF23559"/>
    </source>
</evidence>
<evidence type="ECO:0000256" key="1">
    <source>
        <dbReference type="ARBA" id="ARBA00022737"/>
    </source>
</evidence>
<dbReference type="SUPFAM" id="SSF52058">
    <property type="entry name" value="L domain-like"/>
    <property type="match status" value="1"/>
</dbReference>
<reference evidence="4 5" key="1">
    <citation type="submission" date="2019-09" db="EMBL/GenBank/DDBJ databases">
        <authorList>
            <person name="Ou C."/>
        </authorList>
    </citation>
    <scope>NUCLEOTIDE SEQUENCE [LARGE SCALE GENOMIC DNA]</scope>
    <source>
        <strain evidence="4">S2</strain>
        <tissue evidence="4">Leaf</tissue>
    </source>
</reference>
<dbReference type="EMBL" id="SMOL01000631">
    <property type="protein sequence ID" value="KAB2604323.1"/>
    <property type="molecule type" value="Genomic_DNA"/>
</dbReference>
<feature type="domain" description="Disease resistance protein winged helix" evidence="3">
    <location>
        <begin position="75"/>
        <end position="147"/>
    </location>
</feature>
<keyword evidence="2" id="KW-0611">Plant defense</keyword>
<dbReference type="OrthoDB" id="2018467at2759"/>
<dbReference type="Gene3D" id="3.80.10.10">
    <property type="entry name" value="Ribonuclease Inhibitor"/>
    <property type="match status" value="1"/>
</dbReference>
<dbReference type="InterPro" id="IPR027417">
    <property type="entry name" value="P-loop_NTPase"/>
</dbReference>
<comment type="caution">
    <text evidence="4">The sequence shown here is derived from an EMBL/GenBank/DDBJ whole genome shotgun (WGS) entry which is preliminary data.</text>
</comment>
<evidence type="ECO:0000313" key="4">
    <source>
        <dbReference type="EMBL" id="KAB2604323.1"/>
    </source>
</evidence>